<name>A0ABN7WQC3_GIGMA</name>
<accession>A0ABN7WQC3</accession>
<dbReference type="Proteomes" id="UP000789901">
    <property type="component" value="Unassembled WGS sequence"/>
</dbReference>
<comment type="caution">
    <text evidence="2">The sequence shown here is derived from an EMBL/GenBank/DDBJ whole genome shotgun (WGS) entry which is preliminary data.</text>
</comment>
<protein>
    <submittedName>
        <fullName evidence="2">38957_t:CDS:1</fullName>
    </submittedName>
</protein>
<evidence type="ECO:0000256" key="1">
    <source>
        <dbReference type="SAM" id="MobiDB-lite"/>
    </source>
</evidence>
<proteinExistence type="predicted"/>
<keyword evidence="3" id="KW-1185">Reference proteome</keyword>
<feature type="non-terminal residue" evidence="2">
    <location>
        <position position="70"/>
    </location>
</feature>
<feature type="non-terminal residue" evidence="2">
    <location>
        <position position="1"/>
    </location>
</feature>
<sequence>KDTNKTKAQLTSSVTSSNLSNQRANASFTWFFIQVDETNSVITYCKIRTWELEELIKIEEQPTAYVRSGN</sequence>
<evidence type="ECO:0000313" key="2">
    <source>
        <dbReference type="EMBL" id="CAG8838175.1"/>
    </source>
</evidence>
<feature type="region of interest" description="Disordered" evidence="1">
    <location>
        <begin position="1"/>
        <end position="20"/>
    </location>
</feature>
<dbReference type="EMBL" id="CAJVQB010057496">
    <property type="protein sequence ID" value="CAG8838175.1"/>
    <property type="molecule type" value="Genomic_DNA"/>
</dbReference>
<feature type="compositionally biased region" description="Low complexity" evidence="1">
    <location>
        <begin position="9"/>
        <end position="20"/>
    </location>
</feature>
<gene>
    <name evidence="2" type="ORF">GMARGA_LOCUS33839</name>
</gene>
<evidence type="ECO:0000313" key="3">
    <source>
        <dbReference type="Proteomes" id="UP000789901"/>
    </source>
</evidence>
<reference evidence="2 3" key="1">
    <citation type="submission" date="2021-06" db="EMBL/GenBank/DDBJ databases">
        <authorList>
            <person name="Kallberg Y."/>
            <person name="Tangrot J."/>
            <person name="Rosling A."/>
        </authorList>
    </citation>
    <scope>NUCLEOTIDE SEQUENCE [LARGE SCALE GENOMIC DNA]</scope>
    <source>
        <strain evidence="2 3">120-4 pot B 10/14</strain>
    </source>
</reference>
<organism evidence="2 3">
    <name type="scientific">Gigaspora margarita</name>
    <dbReference type="NCBI Taxonomy" id="4874"/>
    <lineage>
        <taxon>Eukaryota</taxon>
        <taxon>Fungi</taxon>
        <taxon>Fungi incertae sedis</taxon>
        <taxon>Mucoromycota</taxon>
        <taxon>Glomeromycotina</taxon>
        <taxon>Glomeromycetes</taxon>
        <taxon>Diversisporales</taxon>
        <taxon>Gigasporaceae</taxon>
        <taxon>Gigaspora</taxon>
    </lineage>
</organism>